<dbReference type="PANTHER" id="PTHR33392">
    <property type="entry name" value="POLYISOPRENYL-TEICHOIC ACID--PEPTIDOGLYCAN TEICHOIC ACID TRANSFERASE TAGU"/>
    <property type="match status" value="1"/>
</dbReference>
<comment type="caution">
    <text evidence="5">The sequence shown here is derived from an EMBL/GenBank/DDBJ whole genome shotgun (WGS) entry which is preliminary data.</text>
</comment>
<dbReference type="Pfam" id="PF03816">
    <property type="entry name" value="LytR_cpsA_psr"/>
    <property type="match status" value="1"/>
</dbReference>
<feature type="region of interest" description="Disordered" evidence="2">
    <location>
        <begin position="227"/>
        <end position="293"/>
    </location>
</feature>
<feature type="compositionally biased region" description="Low complexity" evidence="2">
    <location>
        <begin position="742"/>
        <end position="778"/>
    </location>
</feature>
<protein>
    <recommendedName>
        <fullName evidence="4">Cell envelope-related transcriptional attenuator domain-containing protein</fullName>
    </recommendedName>
</protein>
<dbReference type="PANTHER" id="PTHR33392:SF6">
    <property type="entry name" value="POLYISOPRENYL-TEICHOIC ACID--PEPTIDOGLYCAN TEICHOIC ACID TRANSFERASE TAGU"/>
    <property type="match status" value="1"/>
</dbReference>
<evidence type="ECO:0000313" key="5">
    <source>
        <dbReference type="EMBL" id="RXW31450.1"/>
    </source>
</evidence>
<feature type="region of interest" description="Disordered" evidence="2">
    <location>
        <begin position="742"/>
        <end position="788"/>
    </location>
</feature>
<evidence type="ECO:0000256" key="2">
    <source>
        <dbReference type="SAM" id="MobiDB-lite"/>
    </source>
</evidence>
<feature type="compositionally biased region" description="Low complexity" evidence="2">
    <location>
        <begin position="122"/>
        <end position="132"/>
    </location>
</feature>
<dbReference type="InterPro" id="IPR050922">
    <property type="entry name" value="LytR/CpsA/Psr_CW_biosynth"/>
</dbReference>
<keyword evidence="3" id="KW-1133">Transmembrane helix</keyword>
<comment type="similarity">
    <text evidence="1">Belongs to the LytR/CpsA/Psr (LCP) family.</text>
</comment>
<evidence type="ECO:0000256" key="3">
    <source>
        <dbReference type="SAM" id="Phobius"/>
    </source>
</evidence>
<name>A0A4Q2ED16_9ACTN</name>
<dbReference type="Proteomes" id="UP000290624">
    <property type="component" value="Unassembled WGS sequence"/>
</dbReference>
<sequence>MRASTPTPAPPSATSDPATAPRPAPHDAPPTVFTSSASTPAPDTHTSTAAHSGSPYAFSDADTSSWRAVGATAPSTTTATSSYASIDAGDTYRSSQPDATRRSPNDASLASYSFARSPEPGATATADAATSASPPPTDDEPTVAWSLPAEDEPTVSWRPHTAPPRAHRSTSDMTPGAPLAVTAAAAAAAADAWGATAASATPDGAAHLVAPTPTPSAKYDPLADMASWSSAPAQEAVEAGHDTSPSHGSAADPEGATTLTTDPSAPPSADAQPQDAPRRPSRALASPLEPDARPRSFRSALGWTLAGTVVPGLGLIRARHRVIGIVMLVLFVAAAVTGAIIATTSPTSLLAAASPTALLAAAIGLSLFGVVWATSVVVTHLSLRPRNPSGAQRAIGGVAVAVLSAALLIPTAVGARALYDTSTMLTGIFGEQAADAPSPANFGNAADPWANKKRLNVLLLGGDSGQNRADAVGARTDSVILASIDTASGNTVLFSLPRQTQRIPFSSGSPLAKKWPSGFTDGVANDAEFFLNAIYHNVPTMAPGAIPAGTEDAGAYALKDGVGTALGLPIDYYAMINMDGFIELINALGGITVNINTPVAVGGRTTGDVPPDRWLPPGPNQRLNGWDALWYARGRYGAASGDYDRMARQRCVVSAVVKQANPTTVLANYEALTKAGSTIIATDAPSSMAPSLLALALKVREGTMTSVSFENDKDGFSTVRPNWESVRARVQAAISVPAPAASSAAPASHAPTTAAAPAAPATSAPPAAPATNAGGASSVVDECSYNPK</sequence>
<dbReference type="NCBIfam" id="TIGR00350">
    <property type="entry name" value="lytR_cpsA_psr"/>
    <property type="match status" value="1"/>
</dbReference>
<evidence type="ECO:0000313" key="6">
    <source>
        <dbReference type="Proteomes" id="UP000290624"/>
    </source>
</evidence>
<organism evidence="5 6">
    <name type="scientific">Propioniciclava flava</name>
    <dbReference type="NCBI Taxonomy" id="2072026"/>
    <lineage>
        <taxon>Bacteria</taxon>
        <taxon>Bacillati</taxon>
        <taxon>Actinomycetota</taxon>
        <taxon>Actinomycetes</taxon>
        <taxon>Propionibacteriales</taxon>
        <taxon>Propionibacteriaceae</taxon>
        <taxon>Propioniciclava</taxon>
    </lineage>
</organism>
<keyword evidence="3" id="KW-0812">Transmembrane</keyword>
<proteinExistence type="inferred from homology"/>
<accession>A0A4Q2ED16</accession>
<feature type="compositionally biased region" description="Polar residues" evidence="2">
    <location>
        <begin position="32"/>
        <end position="51"/>
    </location>
</feature>
<reference evidence="5 6" key="1">
    <citation type="submission" date="2018-01" db="EMBL/GenBank/DDBJ databases">
        <title>Lactibacter flavus gen. nov., sp. nov., a novel bacterium of the family Propionibacteriaceae isolated from raw milk and dairy products.</title>
        <authorList>
            <person name="Wenning M."/>
            <person name="Breitenwieser F."/>
            <person name="Huptas C."/>
            <person name="von Neubeck M."/>
            <person name="Busse H.-J."/>
            <person name="Scherer S."/>
        </authorList>
    </citation>
    <scope>NUCLEOTIDE SEQUENCE [LARGE SCALE GENOMIC DNA]</scope>
    <source>
        <strain evidence="5 6">VG341</strain>
    </source>
</reference>
<dbReference type="Gene3D" id="3.40.630.190">
    <property type="entry name" value="LCP protein"/>
    <property type="match status" value="1"/>
</dbReference>
<feature type="transmembrane region" description="Helical" evidence="3">
    <location>
        <begin position="300"/>
        <end position="316"/>
    </location>
</feature>
<dbReference type="AlphaFoldDB" id="A0A4Q2ED16"/>
<feature type="domain" description="Cell envelope-related transcriptional attenuator" evidence="4">
    <location>
        <begin position="475"/>
        <end position="660"/>
    </location>
</feature>
<evidence type="ECO:0000256" key="1">
    <source>
        <dbReference type="ARBA" id="ARBA00006068"/>
    </source>
</evidence>
<dbReference type="EMBL" id="PPCV01000009">
    <property type="protein sequence ID" value="RXW31450.1"/>
    <property type="molecule type" value="Genomic_DNA"/>
</dbReference>
<feature type="region of interest" description="Disordered" evidence="2">
    <location>
        <begin position="1"/>
        <end position="177"/>
    </location>
</feature>
<feature type="transmembrane region" description="Helical" evidence="3">
    <location>
        <begin position="323"/>
        <end position="345"/>
    </location>
</feature>
<feature type="transmembrane region" description="Helical" evidence="3">
    <location>
        <begin position="395"/>
        <end position="419"/>
    </location>
</feature>
<feature type="compositionally biased region" description="Low complexity" evidence="2">
    <location>
        <begin position="1"/>
        <end position="19"/>
    </location>
</feature>
<feature type="transmembrane region" description="Helical" evidence="3">
    <location>
        <begin position="357"/>
        <end position="383"/>
    </location>
</feature>
<keyword evidence="6" id="KW-1185">Reference proteome</keyword>
<dbReference type="InterPro" id="IPR004474">
    <property type="entry name" value="LytR_CpsA_psr"/>
</dbReference>
<evidence type="ECO:0000259" key="4">
    <source>
        <dbReference type="Pfam" id="PF03816"/>
    </source>
</evidence>
<feature type="compositionally biased region" description="Low complexity" evidence="2">
    <location>
        <begin position="71"/>
        <end position="85"/>
    </location>
</feature>
<gene>
    <name evidence="5" type="ORF">C1706_12365</name>
</gene>
<keyword evidence="3" id="KW-0472">Membrane</keyword>